<dbReference type="RefSeq" id="WP_007277529.1">
    <property type="nucleotide sequence ID" value="NZ_ABCK01000004.1"/>
</dbReference>
<keyword evidence="3" id="KW-0732">Signal</keyword>
<reference evidence="4 5" key="1">
    <citation type="journal article" date="2010" name="J. Bacteriol.">
        <title>Genome sequence of Lentisphaera araneosa HTCC2155T, the type species of the order Lentisphaerales in the phylum Lentisphaerae.</title>
        <authorList>
            <person name="Thrash J.C."/>
            <person name="Cho J.C."/>
            <person name="Vergin K.L."/>
            <person name="Morris R.M."/>
            <person name="Giovannoni S.J."/>
        </authorList>
    </citation>
    <scope>NUCLEOTIDE SEQUENCE [LARGE SCALE GENOMIC DNA]</scope>
    <source>
        <strain evidence="4 5">HTCC2155</strain>
    </source>
</reference>
<feature type="chain" id="PRO_5002692264" evidence="3">
    <location>
        <begin position="21"/>
        <end position="375"/>
    </location>
</feature>
<dbReference type="eggNOG" id="ENOG50340VA">
    <property type="taxonomic scope" value="Bacteria"/>
</dbReference>
<dbReference type="Proteomes" id="UP000004947">
    <property type="component" value="Unassembled WGS sequence"/>
</dbReference>
<dbReference type="AlphaFoldDB" id="A6DHZ4"/>
<feature type="transmembrane region" description="Helical" evidence="2">
    <location>
        <begin position="352"/>
        <end position="371"/>
    </location>
</feature>
<keyword evidence="2" id="KW-1133">Transmembrane helix</keyword>
<name>A6DHZ4_9BACT</name>
<dbReference type="STRING" id="313628.LNTAR_08764"/>
<feature type="compositionally biased region" description="Basic and acidic residues" evidence="1">
    <location>
        <begin position="313"/>
        <end position="323"/>
    </location>
</feature>
<gene>
    <name evidence="4" type="ORF">LNTAR_08764</name>
</gene>
<protein>
    <submittedName>
        <fullName evidence="4">Uncharacterized protein</fullName>
    </submittedName>
</protein>
<dbReference type="OrthoDB" id="268941at2"/>
<evidence type="ECO:0000256" key="1">
    <source>
        <dbReference type="SAM" id="MobiDB-lite"/>
    </source>
</evidence>
<evidence type="ECO:0000313" key="5">
    <source>
        <dbReference type="Proteomes" id="UP000004947"/>
    </source>
</evidence>
<keyword evidence="5" id="KW-1185">Reference proteome</keyword>
<sequence length="375" mass="42262">MMMKKIWLCFLIVLSSNACEVPVFRFALERWAADKYTLQFDEGLALATDPKRLELIDKLNSLGESKANIKILRQKSNQQFSSLSLYEPNKGMLQAKAVWEGFFNHENLNHLVESPARQKLADYLLSGASVVWVIVESGDSERDAEFEKQLRAHVAKAQKALSLSDEIILMDDQEKIDSASTKKELDNMIKSSIPLKIDFSYLRISKDDPAEEVFLSMLFAKMPPSERLNEAFAFPVFGRGRVINGVPESKLNEAGVVEMCQYLCGRCSCTVKSENPGMDLLMNISWDQYVAEGSMQVREILPPLSGVLELDDSPEKQELDSKTSNESQDLDPQVTSPVTKQEVLKPVTFKSLWITIGVFAFVLVLSTMFLLKKNK</sequence>
<feature type="region of interest" description="Disordered" evidence="1">
    <location>
        <begin position="312"/>
        <end position="336"/>
    </location>
</feature>
<accession>A6DHZ4</accession>
<keyword evidence="2" id="KW-0472">Membrane</keyword>
<evidence type="ECO:0000256" key="2">
    <source>
        <dbReference type="SAM" id="Phobius"/>
    </source>
</evidence>
<organism evidence="4 5">
    <name type="scientific">Lentisphaera araneosa HTCC2155</name>
    <dbReference type="NCBI Taxonomy" id="313628"/>
    <lineage>
        <taxon>Bacteria</taxon>
        <taxon>Pseudomonadati</taxon>
        <taxon>Lentisphaerota</taxon>
        <taxon>Lentisphaeria</taxon>
        <taxon>Lentisphaerales</taxon>
        <taxon>Lentisphaeraceae</taxon>
        <taxon>Lentisphaera</taxon>
    </lineage>
</organism>
<evidence type="ECO:0000256" key="3">
    <source>
        <dbReference type="SAM" id="SignalP"/>
    </source>
</evidence>
<dbReference type="EMBL" id="ABCK01000004">
    <property type="protein sequence ID" value="EDM28648.1"/>
    <property type="molecule type" value="Genomic_DNA"/>
</dbReference>
<proteinExistence type="predicted"/>
<keyword evidence="2" id="KW-0812">Transmembrane</keyword>
<comment type="caution">
    <text evidence="4">The sequence shown here is derived from an EMBL/GenBank/DDBJ whole genome shotgun (WGS) entry which is preliminary data.</text>
</comment>
<feature type="signal peptide" evidence="3">
    <location>
        <begin position="1"/>
        <end position="20"/>
    </location>
</feature>
<evidence type="ECO:0000313" key="4">
    <source>
        <dbReference type="EMBL" id="EDM28648.1"/>
    </source>
</evidence>